<feature type="region of interest" description="Disordered" evidence="1">
    <location>
        <begin position="1"/>
        <end position="63"/>
    </location>
</feature>
<feature type="compositionally biased region" description="Acidic residues" evidence="1">
    <location>
        <begin position="1"/>
        <end position="17"/>
    </location>
</feature>
<protein>
    <submittedName>
        <fullName evidence="2">Uncharacterized protein</fullName>
    </submittedName>
</protein>
<dbReference type="AlphaFoldDB" id="K0RPD3"/>
<gene>
    <name evidence="2" type="ORF">THAOC_30179</name>
</gene>
<evidence type="ECO:0000256" key="1">
    <source>
        <dbReference type="SAM" id="MobiDB-lite"/>
    </source>
</evidence>
<sequence length="260" mass="29477">MIPANEDDVADDLDGDAYDGGRQKRRRKRKRKRPRRRKKQAKPRPKHSPVTPPRRHTNVRHQAAKTHESLIKEFQAYFYSDAAKYCPASGFDTNWHRKGIDLNAVLACVGAKDKMNELHLTGCTGLSGEGLEAIRGSTVLQRLHLQMWPEQAACGGPTSLEKGGERALMIIRAELESQLSREKVQPVLESMLAKDDSEIRHIAVPKHWIDGRDSRFPRLSRAEMVNNLRCGLEGVLKKPSPRIISGMHIVKVRQMLDEQK</sequence>
<dbReference type="Proteomes" id="UP000266841">
    <property type="component" value="Unassembled WGS sequence"/>
</dbReference>
<proteinExistence type="predicted"/>
<dbReference type="EMBL" id="AGNL01043084">
    <property type="protein sequence ID" value="EJK50731.1"/>
    <property type="molecule type" value="Genomic_DNA"/>
</dbReference>
<name>K0RPD3_THAOC</name>
<keyword evidence="3" id="KW-1185">Reference proteome</keyword>
<comment type="caution">
    <text evidence="2">The sequence shown here is derived from an EMBL/GenBank/DDBJ whole genome shotgun (WGS) entry which is preliminary data.</text>
</comment>
<feature type="compositionally biased region" description="Basic residues" evidence="1">
    <location>
        <begin position="23"/>
        <end position="63"/>
    </location>
</feature>
<evidence type="ECO:0000313" key="2">
    <source>
        <dbReference type="EMBL" id="EJK50731.1"/>
    </source>
</evidence>
<accession>K0RPD3</accession>
<organism evidence="2 3">
    <name type="scientific">Thalassiosira oceanica</name>
    <name type="common">Marine diatom</name>
    <dbReference type="NCBI Taxonomy" id="159749"/>
    <lineage>
        <taxon>Eukaryota</taxon>
        <taxon>Sar</taxon>
        <taxon>Stramenopiles</taxon>
        <taxon>Ochrophyta</taxon>
        <taxon>Bacillariophyta</taxon>
        <taxon>Coscinodiscophyceae</taxon>
        <taxon>Thalassiosirophycidae</taxon>
        <taxon>Thalassiosirales</taxon>
        <taxon>Thalassiosiraceae</taxon>
        <taxon>Thalassiosira</taxon>
    </lineage>
</organism>
<reference evidence="2 3" key="1">
    <citation type="journal article" date="2012" name="Genome Biol.">
        <title>Genome and low-iron response of an oceanic diatom adapted to chronic iron limitation.</title>
        <authorList>
            <person name="Lommer M."/>
            <person name="Specht M."/>
            <person name="Roy A.S."/>
            <person name="Kraemer L."/>
            <person name="Andreson R."/>
            <person name="Gutowska M.A."/>
            <person name="Wolf J."/>
            <person name="Bergner S.V."/>
            <person name="Schilhabel M.B."/>
            <person name="Klostermeier U.C."/>
            <person name="Beiko R.G."/>
            <person name="Rosenstiel P."/>
            <person name="Hippler M."/>
            <person name="Laroche J."/>
        </authorList>
    </citation>
    <scope>NUCLEOTIDE SEQUENCE [LARGE SCALE GENOMIC DNA]</scope>
    <source>
        <strain evidence="2 3">CCMP1005</strain>
    </source>
</reference>
<evidence type="ECO:0000313" key="3">
    <source>
        <dbReference type="Proteomes" id="UP000266841"/>
    </source>
</evidence>